<proteinExistence type="predicted"/>
<name>A0A1J0MGE9_9CAUD</name>
<reference evidence="2 3" key="1">
    <citation type="submission" date="2016-11" db="EMBL/GenBank/DDBJ databases">
        <title>Complete genome of the first virulent bacteriophage infecting the opportunist pathogen Serratia rubidaea.</title>
        <authorList>
            <person name="Xing S."/>
            <person name="Ma T."/>
            <person name="Zhang X."/>
            <person name="Huang Y."/>
            <person name="Mi Z."/>
            <person name="Sun Q."/>
            <person name="An X."/>
            <person name="Fan H."/>
            <person name="Wu S."/>
            <person name="Lin W."/>
            <person name="Tong Y."/>
        </authorList>
    </citation>
    <scope>NUCLEOTIDE SEQUENCE [LARGE SCALE GENOMIC DNA]</scope>
</reference>
<evidence type="ECO:0000313" key="1">
    <source>
        <dbReference type="EMBL" id="ANM47245.1"/>
    </source>
</evidence>
<reference evidence="1 4" key="2">
    <citation type="journal article" date="2017" name="Arch. Virol.">
        <title>First complete genome sequence of a virulent bacteriophage infecting the opportunistic pathogen Serratia rubidaea.</title>
        <authorList>
            <person name="Xing S."/>
            <person name="Ma T."/>
            <person name="Zhang X."/>
            <person name="Huang Y."/>
            <person name="Mi Z."/>
            <person name="Sun Q."/>
            <person name="An X."/>
            <person name="Fan H."/>
            <person name="Wu S."/>
            <person name="Wei L."/>
            <person name="Tong Y."/>
        </authorList>
    </citation>
    <scope>NUCLEOTIDE SEQUENCE [LARGE SCALE GENOMIC DNA]</scope>
</reference>
<organism evidence="2 3">
    <name type="scientific">Serratia phage vB_Sru_IME250</name>
    <dbReference type="NCBI Taxonomy" id="1852640"/>
    <lineage>
        <taxon>Viruses</taxon>
        <taxon>Duplodnaviria</taxon>
        <taxon>Heunggongvirae</taxon>
        <taxon>Uroviricota</taxon>
        <taxon>Caudoviricetes</taxon>
        <taxon>Pantevenvirales</taxon>
        <taxon>Ackermannviridae</taxon>
        <taxon>Taipeivirus</taxon>
        <taxon>Taipeivirus IME250</taxon>
    </lineage>
</organism>
<dbReference type="OrthoDB" id="16211at10239"/>
<evidence type="ECO:0000313" key="2">
    <source>
        <dbReference type="EMBL" id="APD20153.1"/>
    </source>
</evidence>
<dbReference type="InterPro" id="IPR021289">
    <property type="entry name" value="UvsY"/>
</dbReference>
<dbReference type="Proteomes" id="UP000231470">
    <property type="component" value="Segment"/>
</dbReference>
<dbReference type="Proteomes" id="UP000230444">
    <property type="component" value="Segment"/>
</dbReference>
<dbReference type="KEGG" id="vg:40092527"/>
<dbReference type="RefSeq" id="YP_009616046.1">
    <property type="nucleotide sequence ID" value="NC_042047.1"/>
</dbReference>
<dbReference type="EMBL" id="KX147096">
    <property type="protein sequence ID" value="ANM47245.1"/>
    <property type="molecule type" value="Genomic_DNA"/>
</dbReference>
<accession>A0A1J0MGE9</accession>
<protein>
    <submittedName>
        <fullName evidence="1 2">Putative DNA repair/recombination protein</fullName>
    </submittedName>
</protein>
<sequence length="155" mass="18322">MGVNEKPKYETMAIEDIMAELEPLITVDPADRNLDQISLKIGRSFMVVQRHYIREGRYLEYLNGRFKQIDVYLRKHYAGELPPQSYRERPLNNKPLKTDLPLWVQADDMYIEMSGLLQEQKAKVKFIESCLDRLNKLGYEVKNAIDWRKYMDGGY</sequence>
<dbReference type="Pfam" id="PF11056">
    <property type="entry name" value="UvsY"/>
    <property type="match status" value="1"/>
</dbReference>
<dbReference type="EMBL" id="KY073123">
    <property type="protein sequence ID" value="APD20153.1"/>
    <property type="molecule type" value="Genomic_DNA"/>
</dbReference>
<keyword evidence="4" id="KW-1185">Reference proteome</keyword>
<dbReference type="GeneID" id="40092527"/>
<evidence type="ECO:0000313" key="4">
    <source>
        <dbReference type="Proteomes" id="UP000231470"/>
    </source>
</evidence>
<evidence type="ECO:0000313" key="3">
    <source>
        <dbReference type="Proteomes" id="UP000230444"/>
    </source>
</evidence>